<comment type="cofactor">
    <cofactor evidence="1">
        <name>Zn(2+)</name>
        <dbReference type="ChEBI" id="CHEBI:29105"/>
    </cofactor>
</comment>
<evidence type="ECO:0000256" key="5">
    <source>
        <dbReference type="ARBA" id="ARBA00023002"/>
    </source>
</evidence>
<dbReference type="Pfam" id="PF00107">
    <property type="entry name" value="ADH_zinc_N"/>
    <property type="match status" value="1"/>
</dbReference>
<name>X0US03_9ZZZZ</name>
<dbReference type="EMBL" id="BARS01020074">
    <property type="protein sequence ID" value="GAG03068.1"/>
    <property type="molecule type" value="Genomic_DNA"/>
</dbReference>
<comment type="caution">
    <text evidence="7">The sequence shown here is derived from an EMBL/GenBank/DDBJ whole genome shotgun (WGS) entry which is preliminary data.</text>
</comment>
<reference evidence="7" key="1">
    <citation type="journal article" date="2014" name="Front. Microbiol.">
        <title>High frequency of phylogenetically diverse reductive dehalogenase-homologous genes in deep subseafloor sedimentary metagenomes.</title>
        <authorList>
            <person name="Kawai M."/>
            <person name="Futagami T."/>
            <person name="Toyoda A."/>
            <person name="Takaki Y."/>
            <person name="Nishi S."/>
            <person name="Hori S."/>
            <person name="Arai W."/>
            <person name="Tsubouchi T."/>
            <person name="Morono Y."/>
            <person name="Uchiyama I."/>
            <person name="Ito T."/>
            <person name="Fujiyama A."/>
            <person name="Inagaki F."/>
            <person name="Takami H."/>
        </authorList>
    </citation>
    <scope>NUCLEOTIDE SEQUENCE</scope>
    <source>
        <strain evidence="7">Expedition CK06-06</strain>
    </source>
</reference>
<dbReference type="InterPro" id="IPR036291">
    <property type="entry name" value="NAD(P)-bd_dom_sf"/>
</dbReference>
<dbReference type="AlphaFoldDB" id="X0US03"/>
<feature type="non-terminal residue" evidence="7">
    <location>
        <position position="1"/>
    </location>
</feature>
<dbReference type="GO" id="GO:0046872">
    <property type="term" value="F:metal ion binding"/>
    <property type="evidence" value="ECO:0007669"/>
    <property type="project" value="UniProtKB-KW"/>
</dbReference>
<proteinExistence type="inferred from homology"/>
<evidence type="ECO:0000256" key="1">
    <source>
        <dbReference type="ARBA" id="ARBA00001947"/>
    </source>
</evidence>
<organism evidence="7">
    <name type="scientific">marine sediment metagenome</name>
    <dbReference type="NCBI Taxonomy" id="412755"/>
    <lineage>
        <taxon>unclassified sequences</taxon>
        <taxon>metagenomes</taxon>
        <taxon>ecological metagenomes</taxon>
    </lineage>
</organism>
<evidence type="ECO:0000313" key="7">
    <source>
        <dbReference type="EMBL" id="GAG03068.1"/>
    </source>
</evidence>
<dbReference type="Gene3D" id="3.40.50.720">
    <property type="entry name" value="NAD(P)-binding Rossmann-like Domain"/>
    <property type="match status" value="1"/>
</dbReference>
<evidence type="ECO:0000256" key="2">
    <source>
        <dbReference type="ARBA" id="ARBA00008072"/>
    </source>
</evidence>
<dbReference type="SUPFAM" id="SSF51735">
    <property type="entry name" value="NAD(P)-binding Rossmann-fold domains"/>
    <property type="match status" value="1"/>
</dbReference>
<feature type="domain" description="Alcohol dehydrogenase-like C-terminal" evidence="6">
    <location>
        <begin position="40"/>
        <end position="149"/>
    </location>
</feature>
<accession>X0US03</accession>
<keyword evidence="4" id="KW-0862">Zinc</keyword>
<dbReference type="InterPro" id="IPR013149">
    <property type="entry name" value="ADH-like_C"/>
</dbReference>
<evidence type="ECO:0000256" key="4">
    <source>
        <dbReference type="ARBA" id="ARBA00022833"/>
    </source>
</evidence>
<keyword evidence="5" id="KW-0560">Oxidoreductase</keyword>
<sequence>DSLPDEVAVFTEPLAAACEIVQKVHVRPTDRVVVLGDGKLGLLCAQVLALTGCDLTVVGHHPEKLELLAQQRIRTALDDTAVEVGADVVVEATGHPGGYAAARRLVRPRGTVVLKSTYHGSLDANLSTAVVDEITLVGSRCGPFAPALRLLERGLVKVTPLIQARYTFSEVLTAFERAAQPGTLKVLVARE</sequence>
<dbReference type="GO" id="GO:0016491">
    <property type="term" value="F:oxidoreductase activity"/>
    <property type="evidence" value="ECO:0007669"/>
    <property type="project" value="UniProtKB-KW"/>
</dbReference>
<comment type="similarity">
    <text evidence="2">Belongs to the zinc-containing alcohol dehydrogenase family.</text>
</comment>
<evidence type="ECO:0000256" key="3">
    <source>
        <dbReference type="ARBA" id="ARBA00022723"/>
    </source>
</evidence>
<dbReference type="Gene3D" id="3.90.180.10">
    <property type="entry name" value="Medium-chain alcohol dehydrogenases, catalytic domain"/>
    <property type="match status" value="1"/>
</dbReference>
<dbReference type="PANTHER" id="PTHR43350">
    <property type="entry name" value="NAD-DEPENDENT ALCOHOL DEHYDROGENASE"/>
    <property type="match status" value="1"/>
</dbReference>
<dbReference type="PANTHER" id="PTHR43350:SF2">
    <property type="entry name" value="GROES-LIKE ZINC-BINDING ALCOHOL DEHYDROGENASE FAMILY PROTEIN"/>
    <property type="match status" value="1"/>
</dbReference>
<gene>
    <name evidence="7" type="ORF">S01H1_32425</name>
</gene>
<keyword evidence="3" id="KW-0479">Metal-binding</keyword>
<protein>
    <recommendedName>
        <fullName evidence="6">Alcohol dehydrogenase-like C-terminal domain-containing protein</fullName>
    </recommendedName>
</protein>
<evidence type="ECO:0000259" key="6">
    <source>
        <dbReference type="Pfam" id="PF00107"/>
    </source>
</evidence>